<gene>
    <name evidence="1" type="ORF">GCM10009839_85670</name>
</gene>
<proteinExistence type="predicted"/>
<evidence type="ECO:0000313" key="2">
    <source>
        <dbReference type="Proteomes" id="UP001500751"/>
    </source>
</evidence>
<dbReference type="SUPFAM" id="SSF51126">
    <property type="entry name" value="Pectin lyase-like"/>
    <property type="match status" value="1"/>
</dbReference>
<reference evidence="2" key="1">
    <citation type="journal article" date="2019" name="Int. J. Syst. Evol. Microbiol.">
        <title>The Global Catalogue of Microorganisms (GCM) 10K type strain sequencing project: providing services to taxonomists for standard genome sequencing and annotation.</title>
        <authorList>
            <consortium name="The Broad Institute Genomics Platform"/>
            <consortium name="The Broad Institute Genome Sequencing Center for Infectious Disease"/>
            <person name="Wu L."/>
            <person name="Ma J."/>
        </authorList>
    </citation>
    <scope>NUCLEOTIDE SEQUENCE [LARGE SCALE GENOMIC DNA]</scope>
    <source>
        <strain evidence="2">JCM 16014</strain>
    </source>
</reference>
<accession>A0ABP5H6V6</accession>
<keyword evidence="2" id="KW-1185">Reference proteome</keyword>
<organism evidence="1 2">
    <name type="scientific">Catenulispora yoronensis</name>
    <dbReference type="NCBI Taxonomy" id="450799"/>
    <lineage>
        <taxon>Bacteria</taxon>
        <taxon>Bacillati</taxon>
        <taxon>Actinomycetota</taxon>
        <taxon>Actinomycetes</taxon>
        <taxon>Catenulisporales</taxon>
        <taxon>Catenulisporaceae</taxon>
        <taxon>Catenulispora</taxon>
    </lineage>
</organism>
<evidence type="ECO:0008006" key="3">
    <source>
        <dbReference type="Google" id="ProtNLM"/>
    </source>
</evidence>
<name>A0ABP5H6V6_9ACTN</name>
<dbReference type="InterPro" id="IPR011050">
    <property type="entry name" value="Pectin_lyase_fold/virulence"/>
</dbReference>
<sequence length="403" mass="41030">MVGGPANAQWITPSNDPTGVLDTPVIQAGLTSGSGVWLAPGDFYINTTLTFAANNTVLYGQGRRASRIHVAPGFTGAHAVDLGGHQFCEVRDLSIEAPAGTLGTSTQLNGIHLGGGGIRNRIAGVYFLNLNGWGFTFDSTTANCAGLVLEDLVADTCAGAISLRGPASPAYHGSAAIIAPSAVNMGTGSGPLAGAPAFAFTDFEDVTFFAHPATTPRNGGGAIVITGDCAALFFYGADMGGTPNSPAVVIQDDGTASPTAISFHGGFLQLASIGAQIIGSASKILFEGVHFQHNQTHGLSIENAGPVTATGHDVLVSRCFFAANGNGATGTDYDLNWAGGSTGDVLGCHFGSTIVNPVIPPQAPGVRFSVNNATANVRYELNTFPATSDNYTADPPSHVLPTP</sequence>
<dbReference type="Gene3D" id="2.160.20.10">
    <property type="entry name" value="Single-stranded right-handed beta-helix, Pectin lyase-like"/>
    <property type="match status" value="1"/>
</dbReference>
<dbReference type="InterPro" id="IPR012334">
    <property type="entry name" value="Pectin_lyas_fold"/>
</dbReference>
<evidence type="ECO:0000313" key="1">
    <source>
        <dbReference type="EMBL" id="GAA2061496.1"/>
    </source>
</evidence>
<dbReference type="Proteomes" id="UP001500751">
    <property type="component" value="Unassembled WGS sequence"/>
</dbReference>
<dbReference type="EMBL" id="BAAAQN010000083">
    <property type="protein sequence ID" value="GAA2061496.1"/>
    <property type="molecule type" value="Genomic_DNA"/>
</dbReference>
<protein>
    <recommendedName>
        <fullName evidence="3">Right handed beta helix domain-containing protein</fullName>
    </recommendedName>
</protein>
<comment type="caution">
    <text evidence="1">The sequence shown here is derived from an EMBL/GenBank/DDBJ whole genome shotgun (WGS) entry which is preliminary data.</text>
</comment>